<dbReference type="SUPFAM" id="SSF57716">
    <property type="entry name" value="Glucocorticoid receptor-like (DNA-binding domain)"/>
    <property type="match status" value="1"/>
</dbReference>
<dbReference type="InterPro" id="IPR000962">
    <property type="entry name" value="Znf_DskA_TraR"/>
</dbReference>
<dbReference type="PANTHER" id="PTHR33823">
    <property type="entry name" value="RNA POLYMERASE-BINDING TRANSCRIPTION FACTOR DKSA-RELATED"/>
    <property type="match status" value="1"/>
</dbReference>
<dbReference type="EMBL" id="VDGH01000007">
    <property type="protein sequence ID" value="TQR12571.1"/>
    <property type="molecule type" value="Genomic_DNA"/>
</dbReference>
<keyword evidence="2" id="KW-0863">Zinc-finger</keyword>
<accession>A0A544T546</accession>
<feature type="region of interest" description="Disordered" evidence="5">
    <location>
        <begin position="17"/>
        <end position="45"/>
    </location>
</feature>
<feature type="zinc finger region" description="dksA C4-type" evidence="4">
    <location>
        <begin position="82"/>
        <end position="106"/>
    </location>
</feature>
<protein>
    <submittedName>
        <fullName evidence="7">Molecular chaperone DnaK</fullName>
    </submittedName>
</protein>
<dbReference type="InterPro" id="IPR037187">
    <property type="entry name" value="DnaK_N"/>
</dbReference>
<evidence type="ECO:0000259" key="6">
    <source>
        <dbReference type="Pfam" id="PF01258"/>
    </source>
</evidence>
<reference evidence="7 8" key="1">
    <citation type="submission" date="2019-05" db="EMBL/GenBank/DDBJ databases">
        <title>Psychrobacillus vulpis sp. nov., a new species isolated from feces of a red fox that inhabits in The Tablas de Daimiel Natural Park, Albacete, Spain.</title>
        <authorList>
            <person name="Rodriguez M."/>
            <person name="Reina J.C."/>
            <person name="Bejar V."/>
            <person name="Llamas I."/>
        </authorList>
    </citation>
    <scope>NUCLEOTIDE SEQUENCE [LARGE SCALE GENOMIC DNA]</scope>
    <source>
        <strain evidence="7 8">NEAU-3TGS17</strain>
    </source>
</reference>
<evidence type="ECO:0000256" key="2">
    <source>
        <dbReference type="ARBA" id="ARBA00022771"/>
    </source>
</evidence>
<evidence type="ECO:0000313" key="7">
    <source>
        <dbReference type="EMBL" id="TQR12571.1"/>
    </source>
</evidence>
<dbReference type="Proteomes" id="UP000317316">
    <property type="component" value="Unassembled WGS sequence"/>
</dbReference>
<dbReference type="Pfam" id="PF01258">
    <property type="entry name" value="zf-dskA_traR"/>
    <property type="match status" value="1"/>
</dbReference>
<comment type="caution">
    <text evidence="7">The sequence shown here is derived from an EMBL/GenBank/DDBJ whole genome shotgun (WGS) entry which is preliminary data.</text>
</comment>
<feature type="domain" description="Zinc finger DksA/TraR C4-type" evidence="6">
    <location>
        <begin position="77"/>
        <end position="105"/>
    </location>
</feature>
<sequence length="161" mass="18276">MSKYDKLKHTLLNRLEELEQSKENDEEFETTELSNYDNHPADNATDLTDQHTRLALRKHSEEEIADIKEALTAIEEGIYGVCTECGKEIPMERLEAVPSTTTCVDHAQQGVNEEIRSLEESVLNSTTDQPVEDEDPRLRDYSNSFETLEEVGSSDTPSDKQ</sequence>
<organism evidence="7 8">
    <name type="scientific">Psychrobacillus lasiicapitis</name>
    <dbReference type="NCBI Taxonomy" id="1636719"/>
    <lineage>
        <taxon>Bacteria</taxon>
        <taxon>Bacillati</taxon>
        <taxon>Bacillota</taxon>
        <taxon>Bacilli</taxon>
        <taxon>Bacillales</taxon>
        <taxon>Bacillaceae</taxon>
        <taxon>Psychrobacillus</taxon>
    </lineage>
</organism>
<dbReference type="PANTHER" id="PTHR33823:SF4">
    <property type="entry name" value="GENERAL STRESS PROTEIN 16O"/>
    <property type="match status" value="1"/>
</dbReference>
<evidence type="ECO:0000256" key="5">
    <source>
        <dbReference type="SAM" id="MobiDB-lite"/>
    </source>
</evidence>
<evidence type="ECO:0000256" key="4">
    <source>
        <dbReference type="PROSITE-ProRule" id="PRU00510"/>
    </source>
</evidence>
<dbReference type="GO" id="GO:0008270">
    <property type="term" value="F:zinc ion binding"/>
    <property type="evidence" value="ECO:0007669"/>
    <property type="project" value="UniProtKB-KW"/>
</dbReference>
<name>A0A544T546_9BACI</name>
<dbReference type="Gene3D" id="1.20.120.910">
    <property type="entry name" value="DksA, coiled-coil domain"/>
    <property type="match status" value="1"/>
</dbReference>
<keyword evidence="3" id="KW-0862">Zinc</keyword>
<dbReference type="SUPFAM" id="SSF109635">
    <property type="entry name" value="DnaK suppressor protein DksA, alpha-hairpin domain"/>
    <property type="match status" value="1"/>
</dbReference>
<evidence type="ECO:0000256" key="1">
    <source>
        <dbReference type="ARBA" id="ARBA00022723"/>
    </source>
</evidence>
<dbReference type="InterPro" id="IPR014240">
    <property type="entry name" value="YteA"/>
</dbReference>
<evidence type="ECO:0000256" key="3">
    <source>
        <dbReference type="ARBA" id="ARBA00022833"/>
    </source>
</evidence>
<keyword evidence="8" id="KW-1185">Reference proteome</keyword>
<gene>
    <name evidence="7" type="ORF">FG382_13195</name>
</gene>
<proteinExistence type="predicted"/>
<dbReference type="NCBIfam" id="TIGR02890">
    <property type="entry name" value="bacill_yteA"/>
    <property type="match status" value="1"/>
</dbReference>
<dbReference type="PROSITE" id="PS51128">
    <property type="entry name" value="ZF_DKSA_2"/>
    <property type="match status" value="1"/>
</dbReference>
<dbReference type="OrthoDB" id="9811543at2"/>
<dbReference type="RefSeq" id="WP_142539352.1">
    <property type="nucleotide sequence ID" value="NZ_BMIE01000006.1"/>
</dbReference>
<evidence type="ECO:0000313" key="8">
    <source>
        <dbReference type="Proteomes" id="UP000317316"/>
    </source>
</evidence>
<dbReference type="AlphaFoldDB" id="A0A544T546"/>
<keyword evidence="1" id="KW-0479">Metal-binding</keyword>